<dbReference type="Pfam" id="PF15274">
    <property type="entry name" value="MLIP"/>
    <property type="match status" value="1"/>
</dbReference>
<organism evidence="2 3">
    <name type="scientific">Pelusios castaneus</name>
    <name type="common">West African mud turtle</name>
    <dbReference type="NCBI Taxonomy" id="367368"/>
    <lineage>
        <taxon>Eukaryota</taxon>
        <taxon>Metazoa</taxon>
        <taxon>Chordata</taxon>
        <taxon>Craniata</taxon>
        <taxon>Vertebrata</taxon>
        <taxon>Euteleostomi</taxon>
        <taxon>Archelosauria</taxon>
        <taxon>Testudinata</taxon>
        <taxon>Testudines</taxon>
        <taxon>Pleurodira</taxon>
        <taxon>Pelomedusidae</taxon>
        <taxon>Pelusios</taxon>
    </lineage>
</organism>
<evidence type="ECO:0000256" key="1">
    <source>
        <dbReference type="SAM" id="MobiDB-lite"/>
    </source>
</evidence>
<protein>
    <submittedName>
        <fullName evidence="2">Muscular LMNA interacting protein</fullName>
    </submittedName>
</protein>
<name>A0A8C8SB13_9SAUR</name>
<reference evidence="2" key="1">
    <citation type="submission" date="2025-08" db="UniProtKB">
        <authorList>
            <consortium name="Ensembl"/>
        </authorList>
    </citation>
    <scope>IDENTIFICATION</scope>
</reference>
<sequence length="280" mass="30878">SWKQSSAPNSLMAGNGSIETLTLESDFLGEPGTKPLTFTFVPSIGRLPIHFQGVDVSKLLLRTSEEPNSESSEDLTLKSGIRQDSESTYHTGTRQKIFLPKGYTMSKGEMQESDLFKAEFIFITDSDEGDEEAISRNNVQQPAVCPGNGHARCQLSRISTGGDSSKPLGDLNVPESQRAGLSHSATSPPKQRQMSTTLQRAAGRETRYVSPFIIIYILAAEMSYFTKPGVIRPGSVKAKSILKTEEPYQPNPFKKYLEETSDPAIEQVSALFKHYRPKIL</sequence>
<dbReference type="Ensembl" id="ENSPCET00000017480.1">
    <property type="protein sequence ID" value="ENSPCEP00000016885.1"/>
    <property type="gene ID" value="ENSPCEG00000013281.1"/>
</dbReference>
<feature type="region of interest" description="Disordered" evidence="1">
    <location>
        <begin position="155"/>
        <end position="196"/>
    </location>
</feature>
<feature type="region of interest" description="Disordered" evidence="1">
    <location>
        <begin position="64"/>
        <end position="93"/>
    </location>
</feature>
<accession>A0A8C8SB13</accession>
<evidence type="ECO:0000313" key="3">
    <source>
        <dbReference type="Proteomes" id="UP000694393"/>
    </source>
</evidence>
<dbReference type="Proteomes" id="UP000694393">
    <property type="component" value="Unplaced"/>
</dbReference>
<dbReference type="PANTHER" id="PTHR31514:SF1">
    <property type="entry name" value="MUSCULAR LMNA-INTERACTING PROTEIN"/>
    <property type="match status" value="1"/>
</dbReference>
<evidence type="ECO:0000313" key="2">
    <source>
        <dbReference type="Ensembl" id="ENSPCEP00000016885.1"/>
    </source>
</evidence>
<dbReference type="InterPro" id="IPR029331">
    <property type="entry name" value="MLIP"/>
</dbReference>
<proteinExistence type="predicted"/>
<dbReference type="PANTHER" id="PTHR31514">
    <property type="entry name" value="MUSCULAR LMNA-INTERACTING PROTEIN MLIP"/>
    <property type="match status" value="1"/>
</dbReference>
<feature type="compositionally biased region" description="Polar residues" evidence="1">
    <location>
        <begin position="183"/>
        <end position="196"/>
    </location>
</feature>
<reference evidence="2" key="2">
    <citation type="submission" date="2025-09" db="UniProtKB">
        <authorList>
            <consortium name="Ensembl"/>
        </authorList>
    </citation>
    <scope>IDENTIFICATION</scope>
</reference>
<dbReference type="AlphaFoldDB" id="A0A8C8SB13"/>
<keyword evidence="3" id="KW-1185">Reference proteome</keyword>